<dbReference type="GO" id="GO:0019867">
    <property type="term" value="C:outer membrane"/>
    <property type="evidence" value="ECO:0007669"/>
    <property type="project" value="InterPro"/>
</dbReference>
<evidence type="ECO:0000313" key="2">
    <source>
        <dbReference type="Proteomes" id="UP000315700"/>
    </source>
</evidence>
<gene>
    <name evidence="1" type="ORF">Pan44_53130</name>
</gene>
<keyword evidence="2" id="KW-1185">Reference proteome</keyword>
<dbReference type="InterPro" id="IPR007485">
    <property type="entry name" value="LPS_assembly_LptE"/>
</dbReference>
<dbReference type="AlphaFoldDB" id="A0A517SM94"/>
<dbReference type="KEGG" id="ccos:Pan44_53130"/>
<protein>
    <recommendedName>
        <fullName evidence="3">Lipopolysaccharide-assembly</fullName>
    </recommendedName>
</protein>
<evidence type="ECO:0008006" key="3">
    <source>
        <dbReference type="Google" id="ProtNLM"/>
    </source>
</evidence>
<proteinExistence type="predicted"/>
<organism evidence="1 2">
    <name type="scientific">Caulifigura coniformis</name>
    <dbReference type="NCBI Taxonomy" id="2527983"/>
    <lineage>
        <taxon>Bacteria</taxon>
        <taxon>Pseudomonadati</taxon>
        <taxon>Planctomycetota</taxon>
        <taxon>Planctomycetia</taxon>
        <taxon>Planctomycetales</taxon>
        <taxon>Planctomycetaceae</taxon>
        <taxon>Caulifigura</taxon>
    </lineage>
</organism>
<reference evidence="1 2" key="1">
    <citation type="submission" date="2019-02" db="EMBL/GenBank/DDBJ databases">
        <title>Deep-cultivation of Planctomycetes and their phenomic and genomic characterization uncovers novel biology.</title>
        <authorList>
            <person name="Wiegand S."/>
            <person name="Jogler M."/>
            <person name="Boedeker C."/>
            <person name="Pinto D."/>
            <person name="Vollmers J."/>
            <person name="Rivas-Marin E."/>
            <person name="Kohn T."/>
            <person name="Peeters S.H."/>
            <person name="Heuer A."/>
            <person name="Rast P."/>
            <person name="Oberbeckmann S."/>
            <person name="Bunk B."/>
            <person name="Jeske O."/>
            <person name="Meyerdierks A."/>
            <person name="Storesund J.E."/>
            <person name="Kallscheuer N."/>
            <person name="Luecker S."/>
            <person name="Lage O.M."/>
            <person name="Pohl T."/>
            <person name="Merkel B.J."/>
            <person name="Hornburger P."/>
            <person name="Mueller R.-W."/>
            <person name="Bruemmer F."/>
            <person name="Labrenz M."/>
            <person name="Spormann A.M."/>
            <person name="Op den Camp H."/>
            <person name="Overmann J."/>
            <person name="Amann R."/>
            <person name="Jetten M.S.M."/>
            <person name="Mascher T."/>
            <person name="Medema M.H."/>
            <person name="Devos D.P."/>
            <person name="Kaster A.-K."/>
            <person name="Ovreas L."/>
            <person name="Rohde M."/>
            <person name="Galperin M.Y."/>
            <person name="Jogler C."/>
        </authorList>
    </citation>
    <scope>NUCLEOTIDE SEQUENCE [LARGE SCALE GENOMIC DNA]</scope>
    <source>
        <strain evidence="1 2">Pan44</strain>
    </source>
</reference>
<sequence>MHRRTLIAALLALLGAGCGYRVGPNYSPNVRTVHIPVFKTESFRRGFELQLTEAVQKQVQTTTPYRLANEPMADTRLIGRIVEISKRPVNQNRYDDPRELELSMAVEVRWEECSSGRVLRQQMFPINPMATQAISQVTFAPEAGQSMATATKDAVDQLSAQIVQLMEAPW</sequence>
<dbReference type="OrthoDB" id="270268at2"/>
<dbReference type="PROSITE" id="PS51257">
    <property type="entry name" value="PROKAR_LIPOPROTEIN"/>
    <property type="match status" value="1"/>
</dbReference>
<evidence type="ECO:0000313" key="1">
    <source>
        <dbReference type="EMBL" id="QDT57245.1"/>
    </source>
</evidence>
<dbReference type="Proteomes" id="UP000315700">
    <property type="component" value="Chromosome"/>
</dbReference>
<dbReference type="GO" id="GO:0043165">
    <property type="term" value="P:Gram-negative-bacterium-type cell outer membrane assembly"/>
    <property type="evidence" value="ECO:0007669"/>
    <property type="project" value="InterPro"/>
</dbReference>
<accession>A0A517SM94</accession>
<name>A0A517SM94_9PLAN</name>
<dbReference type="Pfam" id="PF04390">
    <property type="entry name" value="LptE"/>
    <property type="match status" value="1"/>
</dbReference>
<dbReference type="InParanoid" id="A0A517SM94"/>
<dbReference type="EMBL" id="CP036271">
    <property type="protein sequence ID" value="QDT57245.1"/>
    <property type="molecule type" value="Genomic_DNA"/>
</dbReference>
<dbReference type="RefSeq" id="WP_145034614.1">
    <property type="nucleotide sequence ID" value="NZ_CP036271.1"/>
</dbReference>